<gene>
    <name evidence="2" type="ORF">COV86_03605</name>
</gene>
<accession>A0A2H0KM79</accession>
<comment type="caution">
    <text evidence="2">The sequence shown here is derived from an EMBL/GenBank/DDBJ whole genome shotgun (WGS) entry which is preliminary data.</text>
</comment>
<sequence>MLRYSLQDQEGPIGPVINPPSRPHPGSESITPPTPEGSGHDGSQIPTRHDGWEQGGAIDPENLPIPKPTPGRGN</sequence>
<protein>
    <submittedName>
        <fullName evidence="2">Uncharacterized protein</fullName>
    </submittedName>
</protein>
<dbReference type="Proteomes" id="UP000229570">
    <property type="component" value="Unassembled WGS sequence"/>
</dbReference>
<organism evidence="2 3">
    <name type="scientific">Candidatus Roizmanbacteria bacterium CG11_big_fil_rev_8_21_14_0_20_35_14</name>
    <dbReference type="NCBI Taxonomy" id="1974855"/>
    <lineage>
        <taxon>Bacteria</taxon>
        <taxon>Candidatus Roizmaniibacteriota</taxon>
    </lineage>
</organism>
<feature type="region of interest" description="Disordered" evidence="1">
    <location>
        <begin position="1"/>
        <end position="74"/>
    </location>
</feature>
<name>A0A2H0KM79_9BACT</name>
<reference evidence="2 3" key="1">
    <citation type="submission" date="2017-09" db="EMBL/GenBank/DDBJ databases">
        <title>Depth-based differentiation of microbial function through sediment-hosted aquifers and enrichment of novel symbionts in the deep terrestrial subsurface.</title>
        <authorList>
            <person name="Probst A.J."/>
            <person name="Ladd B."/>
            <person name="Jarett J.K."/>
            <person name="Geller-Mcgrath D.E."/>
            <person name="Sieber C.M."/>
            <person name="Emerson J.B."/>
            <person name="Anantharaman K."/>
            <person name="Thomas B.C."/>
            <person name="Malmstrom R."/>
            <person name="Stieglmeier M."/>
            <person name="Klingl A."/>
            <person name="Woyke T."/>
            <person name="Ryan C.M."/>
            <person name="Banfield J.F."/>
        </authorList>
    </citation>
    <scope>NUCLEOTIDE SEQUENCE [LARGE SCALE GENOMIC DNA]</scope>
    <source>
        <strain evidence="2">CG11_big_fil_rev_8_21_14_0_20_35_14</strain>
    </source>
</reference>
<evidence type="ECO:0000256" key="1">
    <source>
        <dbReference type="SAM" id="MobiDB-lite"/>
    </source>
</evidence>
<evidence type="ECO:0000313" key="2">
    <source>
        <dbReference type="EMBL" id="PIQ72326.1"/>
    </source>
</evidence>
<feature type="compositionally biased region" description="Pro residues" evidence="1">
    <location>
        <begin position="63"/>
        <end position="74"/>
    </location>
</feature>
<proteinExistence type="predicted"/>
<dbReference type="EMBL" id="PCVL01000052">
    <property type="protein sequence ID" value="PIQ72326.1"/>
    <property type="molecule type" value="Genomic_DNA"/>
</dbReference>
<evidence type="ECO:0000313" key="3">
    <source>
        <dbReference type="Proteomes" id="UP000229570"/>
    </source>
</evidence>
<dbReference type="AlphaFoldDB" id="A0A2H0KM79"/>